<evidence type="ECO:0000313" key="3">
    <source>
        <dbReference type="Proteomes" id="UP000681720"/>
    </source>
</evidence>
<evidence type="ECO:0000313" key="1">
    <source>
        <dbReference type="EMBL" id="CAF4653769.1"/>
    </source>
</evidence>
<dbReference type="EMBL" id="CAJOBJ010151378">
    <property type="protein sequence ID" value="CAF4807952.1"/>
    <property type="molecule type" value="Genomic_DNA"/>
</dbReference>
<feature type="non-terminal residue" evidence="2">
    <location>
        <position position="1"/>
    </location>
</feature>
<gene>
    <name evidence="1" type="ORF">BYL167_LOCUS42289</name>
    <name evidence="2" type="ORF">GIL414_LOCUS47454</name>
</gene>
<protein>
    <submittedName>
        <fullName evidence="2">Uncharacterized protein</fullName>
    </submittedName>
</protein>
<comment type="caution">
    <text evidence="2">The sequence shown here is derived from an EMBL/GenBank/DDBJ whole genome shotgun (WGS) entry which is preliminary data.</text>
</comment>
<dbReference type="Proteomes" id="UP000681720">
    <property type="component" value="Unassembled WGS sequence"/>
</dbReference>
<dbReference type="AlphaFoldDB" id="A0A8S3B8N9"/>
<proteinExistence type="predicted"/>
<organism evidence="2 3">
    <name type="scientific">Rotaria magnacalcarata</name>
    <dbReference type="NCBI Taxonomy" id="392030"/>
    <lineage>
        <taxon>Eukaryota</taxon>
        <taxon>Metazoa</taxon>
        <taxon>Spiralia</taxon>
        <taxon>Gnathifera</taxon>
        <taxon>Rotifera</taxon>
        <taxon>Eurotatoria</taxon>
        <taxon>Bdelloidea</taxon>
        <taxon>Philodinida</taxon>
        <taxon>Philodinidae</taxon>
        <taxon>Rotaria</taxon>
    </lineage>
</organism>
<reference evidence="2" key="1">
    <citation type="submission" date="2021-02" db="EMBL/GenBank/DDBJ databases">
        <authorList>
            <person name="Nowell W R."/>
        </authorList>
    </citation>
    <scope>NUCLEOTIDE SEQUENCE</scope>
</reference>
<dbReference type="Proteomes" id="UP000681967">
    <property type="component" value="Unassembled WGS sequence"/>
</dbReference>
<accession>A0A8S3B8N9</accession>
<name>A0A8S3B8N9_9BILA</name>
<dbReference type="EMBL" id="CAJOBH010109387">
    <property type="protein sequence ID" value="CAF4653769.1"/>
    <property type="molecule type" value="Genomic_DNA"/>
</dbReference>
<evidence type="ECO:0000313" key="2">
    <source>
        <dbReference type="EMBL" id="CAF4807952.1"/>
    </source>
</evidence>
<sequence length="58" mass="6853">MVAAPRLADQHRLYYQSVLNGNTDIQIDQLRLHNQQMFQLIFADTCTNVDYRIFIIII</sequence>
<feature type="non-terminal residue" evidence="2">
    <location>
        <position position="58"/>
    </location>
</feature>